<comment type="caution">
    <text evidence="12">The sequence shown here is derived from an EMBL/GenBank/DDBJ whole genome shotgun (WGS) entry which is preliminary data.</text>
</comment>
<dbReference type="InterPro" id="IPR013698">
    <property type="entry name" value="Squalene_epoxidase"/>
</dbReference>
<dbReference type="Proteomes" id="UP001472677">
    <property type="component" value="Unassembled WGS sequence"/>
</dbReference>
<dbReference type="PANTHER" id="PTHR10835">
    <property type="entry name" value="SQUALENE MONOOXYGENASE"/>
    <property type="match status" value="1"/>
</dbReference>
<keyword evidence="8" id="KW-0472">Membrane</keyword>
<sequence>MYAFGRNRTVTSLIEENGTVNGVHYKDTSGRRLTAYAPLTVVCDGCFSNLRRSLCNPKVDVPSHFVGFVLTNCKPRNENYVTIILGEPSPVVFYRISSTKVRCLVDVPSQHVPSVSDGKMAQYLRTQVAPKVLPELQNSFISAIEKKDNIRVMPNRIMAAAPHPTPGAFMIGDAFNMRHAITGGE</sequence>
<keyword evidence="7 10" id="KW-0560">Oxidoreductase</keyword>
<dbReference type="EC" id="1.14.14.17" evidence="4 10"/>
<comment type="pathway">
    <text evidence="2">Terpene metabolism; lanosterol biosynthesis; lanosterol from farnesyl diphosphate: step 2/3.</text>
</comment>
<dbReference type="EMBL" id="JBBPBM010000013">
    <property type="protein sequence ID" value="KAK8561171.1"/>
    <property type="molecule type" value="Genomic_DNA"/>
</dbReference>
<evidence type="ECO:0000313" key="13">
    <source>
        <dbReference type="Proteomes" id="UP001472677"/>
    </source>
</evidence>
<comment type="cofactor">
    <cofactor evidence="1 10">
        <name>FAD</name>
        <dbReference type="ChEBI" id="CHEBI:57692"/>
    </cofactor>
</comment>
<dbReference type="InterPro" id="IPR036188">
    <property type="entry name" value="FAD/NAD-bd_sf"/>
</dbReference>
<evidence type="ECO:0000256" key="8">
    <source>
        <dbReference type="ARBA" id="ARBA00023136"/>
    </source>
</evidence>
<comment type="similarity">
    <text evidence="3 10">Belongs to the squalene monooxygenase family.</text>
</comment>
<dbReference type="Pfam" id="PF08491">
    <property type="entry name" value="SE"/>
    <property type="match status" value="1"/>
</dbReference>
<comment type="catalytic activity">
    <reaction evidence="9 10">
        <text>squalene + reduced [NADPH--hemoprotein reductase] + O2 = (S)-2,3-epoxysqualene + oxidized [NADPH--hemoprotein reductase] + H2O + H(+)</text>
        <dbReference type="Rhea" id="RHEA:25282"/>
        <dbReference type="Rhea" id="RHEA-COMP:11964"/>
        <dbReference type="Rhea" id="RHEA-COMP:11965"/>
        <dbReference type="ChEBI" id="CHEBI:15377"/>
        <dbReference type="ChEBI" id="CHEBI:15378"/>
        <dbReference type="ChEBI" id="CHEBI:15379"/>
        <dbReference type="ChEBI" id="CHEBI:15440"/>
        <dbReference type="ChEBI" id="CHEBI:15441"/>
        <dbReference type="ChEBI" id="CHEBI:57618"/>
        <dbReference type="ChEBI" id="CHEBI:58210"/>
        <dbReference type="EC" id="1.14.14.17"/>
    </reaction>
</comment>
<evidence type="ECO:0000256" key="2">
    <source>
        <dbReference type="ARBA" id="ARBA00005018"/>
    </source>
</evidence>
<evidence type="ECO:0000256" key="3">
    <source>
        <dbReference type="ARBA" id="ARBA00008802"/>
    </source>
</evidence>
<dbReference type="SUPFAM" id="SSF51905">
    <property type="entry name" value="FAD/NAD(P)-binding domain"/>
    <property type="match status" value="1"/>
</dbReference>
<gene>
    <name evidence="12" type="ORF">V6N12_048245</name>
</gene>
<protein>
    <recommendedName>
        <fullName evidence="4 10">Squalene monooxygenase</fullName>
        <ecNumber evidence="4 10">1.14.14.17</ecNumber>
    </recommendedName>
</protein>
<reference evidence="12 13" key="1">
    <citation type="journal article" date="2024" name="G3 (Bethesda)">
        <title>Genome assembly of Hibiscus sabdariffa L. provides insights into metabolisms of medicinal natural products.</title>
        <authorList>
            <person name="Kim T."/>
        </authorList>
    </citation>
    <scope>NUCLEOTIDE SEQUENCE [LARGE SCALE GENOMIC DNA]</scope>
    <source>
        <strain evidence="12">TK-2024</strain>
        <tissue evidence="12">Old leaves</tissue>
    </source>
</reference>
<proteinExistence type="inferred from homology"/>
<dbReference type="PANTHER" id="PTHR10835:SF8">
    <property type="entry name" value="SQUALENE MONOOXYGENASE"/>
    <property type="match status" value="1"/>
</dbReference>
<organism evidence="12 13">
    <name type="scientific">Hibiscus sabdariffa</name>
    <name type="common">roselle</name>
    <dbReference type="NCBI Taxonomy" id="183260"/>
    <lineage>
        <taxon>Eukaryota</taxon>
        <taxon>Viridiplantae</taxon>
        <taxon>Streptophyta</taxon>
        <taxon>Embryophyta</taxon>
        <taxon>Tracheophyta</taxon>
        <taxon>Spermatophyta</taxon>
        <taxon>Magnoliopsida</taxon>
        <taxon>eudicotyledons</taxon>
        <taxon>Gunneridae</taxon>
        <taxon>Pentapetalae</taxon>
        <taxon>rosids</taxon>
        <taxon>malvids</taxon>
        <taxon>Malvales</taxon>
        <taxon>Malvaceae</taxon>
        <taxon>Malvoideae</taxon>
        <taxon>Hibiscus</taxon>
    </lineage>
</organism>
<evidence type="ECO:0000256" key="10">
    <source>
        <dbReference type="RuleBase" id="RU367121"/>
    </source>
</evidence>
<evidence type="ECO:0000313" key="12">
    <source>
        <dbReference type="EMBL" id="KAK8561171.1"/>
    </source>
</evidence>
<comment type="subcellular location">
    <subcellularLocation>
        <location evidence="10">Membrane</location>
        <topology evidence="10">Multi-pass membrane protein</topology>
    </subcellularLocation>
</comment>
<keyword evidence="6 10" id="KW-0274">FAD</keyword>
<evidence type="ECO:0000259" key="11">
    <source>
        <dbReference type="Pfam" id="PF08491"/>
    </source>
</evidence>
<evidence type="ECO:0000256" key="9">
    <source>
        <dbReference type="ARBA" id="ARBA00048658"/>
    </source>
</evidence>
<comment type="function">
    <text evidence="10">Catalyzes the stereospecific oxidation of squalene to (S)-2,3-epoxysqualene, and is considered to be a rate-limiting enzyme in steroid biosynthesis.</text>
</comment>
<keyword evidence="13" id="KW-1185">Reference proteome</keyword>
<evidence type="ECO:0000256" key="7">
    <source>
        <dbReference type="ARBA" id="ARBA00023002"/>
    </source>
</evidence>
<evidence type="ECO:0000256" key="4">
    <source>
        <dbReference type="ARBA" id="ARBA00012312"/>
    </source>
</evidence>
<evidence type="ECO:0000256" key="6">
    <source>
        <dbReference type="ARBA" id="ARBA00022827"/>
    </source>
</evidence>
<evidence type="ECO:0000256" key="5">
    <source>
        <dbReference type="ARBA" id="ARBA00022630"/>
    </source>
</evidence>
<keyword evidence="5 10" id="KW-0285">Flavoprotein</keyword>
<accession>A0ABR2EH36</accession>
<dbReference type="InterPro" id="IPR040125">
    <property type="entry name" value="Squalene_monox"/>
</dbReference>
<dbReference type="Gene3D" id="3.50.50.60">
    <property type="entry name" value="FAD/NAD(P)-binding domain"/>
    <property type="match status" value="1"/>
</dbReference>
<name>A0ABR2EH36_9ROSI</name>
<evidence type="ECO:0000256" key="1">
    <source>
        <dbReference type="ARBA" id="ARBA00001974"/>
    </source>
</evidence>
<feature type="domain" description="Squalene epoxidase" evidence="11">
    <location>
        <begin position="37"/>
        <end position="184"/>
    </location>
</feature>